<dbReference type="PANTHER" id="PTHR43745:SF2">
    <property type="entry name" value="NITROREDUCTASE MJ1384-RELATED"/>
    <property type="match status" value="1"/>
</dbReference>
<dbReference type="Proteomes" id="UP000008136">
    <property type="component" value="Chromosome"/>
</dbReference>
<dbReference type="Pfam" id="PF00881">
    <property type="entry name" value="Nitroreductase"/>
    <property type="match status" value="1"/>
</dbReference>
<dbReference type="Gene3D" id="3.40.109.10">
    <property type="entry name" value="NADH Oxidase"/>
    <property type="match status" value="1"/>
</dbReference>
<proteinExistence type="predicted"/>
<dbReference type="InterPro" id="IPR020051">
    <property type="entry name" value="SagB-type_dehydrogenase"/>
</dbReference>
<organism evidence="2 3">
    <name type="scientific">Archaeoglobus veneficus (strain DSM 11195 / SNP6)</name>
    <dbReference type="NCBI Taxonomy" id="693661"/>
    <lineage>
        <taxon>Archaea</taxon>
        <taxon>Methanobacteriati</taxon>
        <taxon>Methanobacteriota</taxon>
        <taxon>Archaeoglobi</taxon>
        <taxon>Archaeoglobales</taxon>
        <taxon>Archaeoglobaceae</taxon>
        <taxon>Archaeoglobus</taxon>
    </lineage>
</organism>
<evidence type="ECO:0000313" key="3">
    <source>
        <dbReference type="Proteomes" id="UP000008136"/>
    </source>
</evidence>
<dbReference type="EMBL" id="CP002588">
    <property type="protein sequence ID" value="AEA46913.1"/>
    <property type="molecule type" value="Genomic_DNA"/>
</dbReference>
<dbReference type="NCBIfam" id="TIGR03605">
    <property type="entry name" value="antibiot_sagB"/>
    <property type="match status" value="1"/>
</dbReference>
<keyword evidence="3" id="KW-1185">Reference proteome</keyword>
<protein>
    <submittedName>
        <fullName evidence="2">SagB-type dehydrogenase domain protein</fullName>
    </submittedName>
</protein>
<dbReference type="InterPro" id="IPR029479">
    <property type="entry name" value="Nitroreductase"/>
</dbReference>
<feature type="domain" description="Nitroreductase" evidence="1">
    <location>
        <begin position="60"/>
        <end position="233"/>
    </location>
</feature>
<dbReference type="HOGENOM" id="CLU_059362_3_1_2"/>
<dbReference type="STRING" id="693661.Arcve_0901"/>
<dbReference type="eggNOG" id="arCOG00288">
    <property type="taxonomic scope" value="Archaea"/>
</dbReference>
<dbReference type="KEGG" id="ave:Arcve_0901"/>
<evidence type="ECO:0000259" key="1">
    <source>
        <dbReference type="Pfam" id="PF00881"/>
    </source>
</evidence>
<sequence>MLRRRFLKVAAAIFAAISGITVFKLVREEAEMVIESEGVVKLPEPRKTGEISVEEVINIRRSRRSYSGELISIKDISQLCWAAQGITEEAYGFRAAPSAGALYPLEIFLVVGNSELDAGIYQYSPSTHRLKLVKKGDHRRVLCEASLGQSAIEEGALCIVVTAIYERTTRKYGERGIRYVHMEAGHAAQNIYLQAEALGLGTVSIGAFYDDKVRDVLSVPEEYVPLYVMPVGHR</sequence>
<evidence type="ECO:0000313" key="2">
    <source>
        <dbReference type="EMBL" id="AEA46913.1"/>
    </source>
</evidence>
<dbReference type="RefSeq" id="WP_013683579.1">
    <property type="nucleotide sequence ID" value="NC_015320.1"/>
</dbReference>
<reference evidence="2 3" key="1">
    <citation type="submission" date="2011-03" db="EMBL/GenBank/DDBJ databases">
        <title>The complete genome of Archaeoglobus veneficus SNP6.</title>
        <authorList>
            <consortium name="US DOE Joint Genome Institute (JGI-PGF)"/>
            <person name="Lucas S."/>
            <person name="Copeland A."/>
            <person name="Lapidus A."/>
            <person name="Bruce D."/>
            <person name="Goodwin L."/>
            <person name="Pitluck S."/>
            <person name="Kyrpides N."/>
            <person name="Mavromatis K."/>
            <person name="Pagani I."/>
            <person name="Ivanova N."/>
            <person name="Mikhailova N."/>
            <person name="Lu M."/>
            <person name="Detter J.C."/>
            <person name="Tapia R."/>
            <person name="Han C."/>
            <person name="Land M."/>
            <person name="Hauser L."/>
            <person name="Markowitz V."/>
            <person name="Cheng J.-F."/>
            <person name="Hugenholtz P."/>
            <person name="Woyke T."/>
            <person name="Wu D."/>
            <person name="Spring S."/>
            <person name="Brambilla E."/>
            <person name="Klenk H.-P."/>
            <person name="Eisen J.A."/>
        </authorList>
    </citation>
    <scope>NUCLEOTIDE SEQUENCE [LARGE SCALE GENOMIC DNA]</scope>
    <source>
        <strain>SNP6</strain>
    </source>
</reference>
<dbReference type="PANTHER" id="PTHR43745">
    <property type="entry name" value="NITROREDUCTASE MJ1384-RELATED"/>
    <property type="match status" value="1"/>
</dbReference>
<dbReference type="GO" id="GO:0016491">
    <property type="term" value="F:oxidoreductase activity"/>
    <property type="evidence" value="ECO:0007669"/>
    <property type="project" value="InterPro"/>
</dbReference>
<dbReference type="InterPro" id="IPR052544">
    <property type="entry name" value="Bacteriocin_Proc_Enz"/>
</dbReference>
<name>F2KSE4_ARCVS</name>
<accession>F2KSE4</accession>
<gene>
    <name evidence="2" type="ordered locus">Arcve_0901</name>
</gene>
<dbReference type="SUPFAM" id="SSF55469">
    <property type="entry name" value="FMN-dependent nitroreductase-like"/>
    <property type="match status" value="1"/>
</dbReference>
<dbReference type="AlphaFoldDB" id="F2KSE4"/>
<dbReference type="CDD" id="cd02142">
    <property type="entry name" value="McbC_SagB-like_oxidoreductase"/>
    <property type="match status" value="1"/>
</dbReference>
<dbReference type="InterPro" id="IPR000415">
    <property type="entry name" value="Nitroreductase-like"/>
</dbReference>
<dbReference type="GeneID" id="10394007"/>
<dbReference type="OrthoDB" id="10206at2157"/>